<dbReference type="PANTHER" id="PTHR47955">
    <property type="entry name" value="CYTOCHROME P450 FAMILY 71 PROTEIN"/>
    <property type="match status" value="1"/>
</dbReference>
<evidence type="ECO:0000256" key="1">
    <source>
        <dbReference type="ARBA" id="ARBA00001971"/>
    </source>
</evidence>
<comment type="caution">
    <text evidence="10">The sequence shown here is derived from an EMBL/GenBank/DDBJ whole genome shotgun (WGS) entry which is preliminary data.</text>
</comment>
<keyword evidence="4 8" id="KW-0479">Metal-binding</keyword>
<dbReference type="PROSITE" id="PS00086">
    <property type="entry name" value="CYTOCHROME_P450"/>
    <property type="match status" value="1"/>
</dbReference>
<dbReference type="InterPro" id="IPR001128">
    <property type="entry name" value="Cyt_P450"/>
</dbReference>
<evidence type="ECO:0000256" key="2">
    <source>
        <dbReference type="ARBA" id="ARBA00010617"/>
    </source>
</evidence>
<evidence type="ECO:0000256" key="8">
    <source>
        <dbReference type="RuleBase" id="RU000461"/>
    </source>
</evidence>
<dbReference type="EMBL" id="JACMSC010000015">
    <property type="protein sequence ID" value="KAG6486101.1"/>
    <property type="molecule type" value="Genomic_DNA"/>
</dbReference>
<evidence type="ECO:0000256" key="7">
    <source>
        <dbReference type="ARBA" id="ARBA00023033"/>
    </source>
</evidence>
<keyword evidence="9" id="KW-0472">Membrane</keyword>
<organism evidence="10 11">
    <name type="scientific">Zingiber officinale</name>
    <name type="common">Ginger</name>
    <name type="synonym">Amomum zingiber</name>
    <dbReference type="NCBI Taxonomy" id="94328"/>
    <lineage>
        <taxon>Eukaryota</taxon>
        <taxon>Viridiplantae</taxon>
        <taxon>Streptophyta</taxon>
        <taxon>Embryophyta</taxon>
        <taxon>Tracheophyta</taxon>
        <taxon>Spermatophyta</taxon>
        <taxon>Magnoliopsida</taxon>
        <taxon>Liliopsida</taxon>
        <taxon>Zingiberales</taxon>
        <taxon>Zingiberaceae</taxon>
        <taxon>Zingiber</taxon>
    </lineage>
</organism>
<dbReference type="FunFam" id="1.10.630.10:FF:000043">
    <property type="entry name" value="Cytochrome P450 99A2"/>
    <property type="match status" value="1"/>
</dbReference>
<feature type="transmembrane region" description="Helical" evidence="9">
    <location>
        <begin position="297"/>
        <end position="318"/>
    </location>
</feature>
<keyword evidence="11" id="KW-1185">Reference proteome</keyword>
<keyword evidence="7 8" id="KW-0503">Monooxygenase</keyword>
<keyword evidence="9" id="KW-1133">Transmembrane helix</keyword>
<evidence type="ECO:0008006" key="12">
    <source>
        <dbReference type="Google" id="ProtNLM"/>
    </source>
</evidence>
<dbReference type="GO" id="GO:0020037">
    <property type="term" value="F:heme binding"/>
    <property type="evidence" value="ECO:0007669"/>
    <property type="project" value="InterPro"/>
</dbReference>
<dbReference type="GO" id="GO:0005506">
    <property type="term" value="F:iron ion binding"/>
    <property type="evidence" value="ECO:0007669"/>
    <property type="project" value="InterPro"/>
</dbReference>
<protein>
    <recommendedName>
        <fullName evidence="12">Cytochrome P450</fullName>
    </recommendedName>
</protein>
<dbReference type="Pfam" id="PF00067">
    <property type="entry name" value="p450"/>
    <property type="match status" value="1"/>
</dbReference>
<dbReference type="OrthoDB" id="2789670at2759"/>
<evidence type="ECO:0000256" key="9">
    <source>
        <dbReference type="SAM" id="Phobius"/>
    </source>
</evidence>
<evidence type="ECO:0000313" key="11">
    <source>
        <dbReference type="Proteomes" id="UP000734854"/>
    </source>
</evidence>
<dbReference type="InterPro" id="IPR017972">
    <property type="entry name" value="Cyt_P450_CS"/>
</dbReference>
<feature type="transmembrane region" description="Helical" evidence="9">
    <location>
        <begin position="6"/>
        <end position="23"/>
    </location>
</feature>
<evidence type="ECO:0000256" key="3">
    <source>
        <dbReference type="ARBA" id="ARBA00022617"/>
    </source>
</evidence>
<dbReference type="AlphaFoldDB" id="A0A8J5FUW8"/>
<keyword evidence="3 8" id="KW-0349">Heme</keyword>
<evidence type="ECO:0000313" key="10">
    <source>
        <dbReference type="EMBL" id="KAG6486101.1"/>
    </source>
</evidence>
<sequence>MNPNGCILIFCCVVSIPLLFLLFRRSHRGEGRDGQCKAKLPPGPRPLPIIGNLHQLGSAAPHLALSALAAEHGPLMYLRLGSVPTLVVSSAAAAREVFKHHDLAFSGRPALFAATKLSYGLNDVTFSPYGECWRQARKLYMVELLSAARVQSFRAVREEEVARAVASIRSHPSPSPVNLSRMMLVLANNIVCRTAFGGDGRGNNDIDWILAEAEELMGRFCAGDFFPRLRWLHKLDGLQARVEKVFNQLDDLYNKVIAEHLAREDHDEVDMVDLLLRLHRNPTDKNIIRGMDRVKALLMDIFLAGTGTSSATIIWAMAELMRNPKVMERTQKELRQAMGDKAKVEESDLGNLDCLKLIIKEALRLHPPVPLGIPRETTERCIVGGYEIPVGMRVFINSWAIGRDPEGWSDTEEFRPERFLGGEVDFRGNHDFCFLPFGTGRRSCPAINFGVAVVELALANLLYSFDWELPSEVHELDMEETLGIVVHKKNPLHLLAKLHV</sequence>
<dbReference type="GO" id="GO:0004497">
    <property type="term" value="F:monooxygenase activity"/>
    <property type="evidence" value="ECO:0007669"/>
    <property type="project" value="UniProtKB-KW"/>
</dbReference>
<reference evidence="10 11" key="1">
    <citation type="submission" date="2020-08" db="EMBL/GenBank/DDBJ databases">
        <title>Plant Genome Project.</title>
        <authorList>
            <person name="Zhang R.-G."/>
        </authorList>
    </citation>
    <scope>NUCLEOTIDE SEQUENCE [LARGE SCALE GENOMIC DNA]</scope>
    <source>
        <tissue evidence="10">Rhizome</tissue>
    </source>
</reference>
<keyword evidence="5 8" id="KW-0560">Oxidoreductase</keyword>
<comment type="similarity">
    <text evidence="2 8">Belongs to the cytochrome P450 family.</text>
</comment>
<comment type="cofactor">
    <cofactor evidence="1">
        <name>heme</name>
        <dbReference type="ChEBI" id="CHEBI:30413"/>
    </cofactor>
</comment>
<keyword evidence="6 8" id="KW-0408">Iron</keyword>
<keyword evidence="9" id="KW-0812">Transmembrane</keyword>
<gene>
    <name evidence="10" type="ORF">ZIOFF_054671</name>
</gene>
<dbReference type="Proteomes" id="UP000734854">
    <property type="component" value="Unassembled WGS sequence"/>
</dbReference>
<evidence type="ECO:0000256" key="5">
    <source>
        <dbReference type="ARBA" id="ARBA00023002"/>
    </source>
</evidence>
<evidence type="ECO:0000256" key="4">
    <source>
        <dbReference type="ARBA" id="ARBA00022723"/>
    </source>
</evidence>
<proteinExistence type="inferred from homology"/>
<dbReference type="PANTHER" id="PTHR47955:SF19">
    <property type="entry name" value="CYTOCHROME P450 71A9-LIKE ISOFORM X1"/>
    <property type="match status" value="1"/>
</dbReference>
<evidence type="ECO:0000256" key="6">
    <source>
        <dbReference type="ARBA" id="ARBA00023004"/>
    </source>
</evidence>
<dbReference type="CDD" id="cd11072">
    <property type="entry name" value="CYP71-like"/>
    <property type="match status" value="1"/>
</dbReference>
<name>A0A8J5FUW8_ZINOF</name>
<dbReference type="GO" id="GO:0016705">
    <property type="term" value="F:oxidoreductase activity, acting on paired donors, with incorporation or reduction of molecular oxygen"/>
    <property type="evidence" value="ECO:0007669"/>
    <property type="project" value="InterPro"/>
</dbReference>
<accession>A0A8J5FUW8</accession>